<dbReference type="Gene3D" id="3.40.50.12780">
    <property type="entry name" value="N-terminal domain of ligase-like"/>
    <property type="match status" value="1"/>
</dbReference>
<dbReference type="PATRIC" id="fig|272569.17.peg.1583"/>
<accession>Q5V3S7</accession>
<dbReference type="eggNOG" id="arCOG00856">
    <property type="taxonomic scope" value="Archaea"/>
</dbReference>
<feature type="domain" description="AMP-dependent synthetase/ligase" evidence="1">
    <location>
        <begin position="35"/>
        <end position="390"/>
    </location>
</feature>
<dbReference type="Pfam" id="PF13193">
    <property type="entry name" value="AMP-binding_C"/>
    <property type="match status" value="1"/>
</dbReference>
<dbReference type="PANTHER" id="PTHR43767:SF1">
    <property type="entry name" value="NONRIBOSOMAL PEPTIDE SYNTHASE PES1 (EUROFUNG)-RELATED"/>
    <property type="match status" value="1"/>
</dbReference>
<dbReference type="AlphaFoldDB" id="Q5V3S7"/>
<dbReference type="PANTHER" id="PTHR43767">
    <property type="entry name" value="LONG-CHAIN-FATTY-ACID--COA LIGASE"/>
    <property type="match status" value="1"/>
</dbReference>
<keyword evidence="3" id="KW-0436">Ligase</keyword>
<dbReference type="PaxDb" id="272569-rrnAC0843"/>
<evidence type="ECO:0000313" key="4">
    <source>
        <dbReference type="Proteomes" id="UP000001169"/>
    </source>
</evidence>
<dbReference type="InterPro" id="IPR025110">
    <property type="entry name" value="AMP-bd_C"/>
</dbReference>
<organism evidence="3 4">
    <name type="scientific">Haloarcula marismortui (strain ATCC 43049 / DSM 3752 / JCM 8966 / VKM B-1809)</name>
    <name type="common">Halobacterium marismortui</name>
    <dbReference type="NCBI Taxonomy" id="272569"/>
    <lineage>
        <taxon>Archaea</taxon>
        <taxon>Methanobacteriati</taxon>
        <taxon>Methanobacteriota</taxon>
        <taxon>Stenosarchaea group</taxon>
        <taxon>Halobacteria</taxon>
        <taxon>Halobacteriales</taxon>
        <taxon>Haloarculaceae</taxon>
        <taxon>Haloarcula</taxon>
    </lineage>
</organism>
<dbReference type="InterPro" id="IPR045851">
    <property type="entry name" value="AMP-bd_C_sf"/>
</dbReference>
<dbReference type="InterPro" id="IPR000873">
    <property type="entry name" value="AMP-dep_synth/lig_dom"/>
</dbReference>
<feature type="domain" description="AMP-binding enzyme C-terminal" evidence="2">
    <location>
        <begin position="441"/>
        <end position="507"/>
    </location>
</feature>
<proteinExistence type="predicted"/>
<dbReference type="STRING" id="272569.rrnAC0843"/>
<dbReference type="EC" id="6.2.1.26" evidence="3"/>
<evidence type="ECO:0000259" key="1">
    <source>
        <dbReference type="Pfam" id="PF00501"/>
    </source>
</evidence>
<evidence type="ECO:0000313" key="3">
    <source>
        <dbReference type="EMBL" id="AAV45825.1"/>
    </source>
</evidence>
<dbReference type="InterPro" id="IPR050237">
    <property type="entry name" value="ATP-dep_AMP-bd_enzyme"/>
</dbReference>
<dbReference type="InterPro" id="IPR020845">
    <property type="entry name" value="AMP-binding_CS"/>
</dbReference>
<gene>
    <name evidence="3" type="primary">menE</name>
    <name evidence="3" type="ordered locus">rrnAC0843</name>
</gene>
<sequence length="528" mass="55505">MVRCRSPSRPVWESIRQRWGPMRDPLNWPTQDLVTHRADTTPDRTAMVAAASGNAVTYRKLDAAVDAVAAELDRRVDAPDATVATLLPTRPAVGTLLFAAMRLGATLAPLNVELDAATLQSQLSTVDADLLVCGDSTASLAADIDGCPTVSVDRELSAAAVADETAAAGSADETATDVTPAPLSRTDTQLVIFTSGTTSEPKGVRLTVGNLVASAVASSYRLGVLPDDRWLVCLPTYHMGGLAPFIRSALYGTAAVVQRSFDADATQQVLAEHGVTGVSLVPTMLSRLLDAGWEPPASLRFVLLGGGPASETLIERCRERDVPVYPTYGMTETASQIATARPETAFEHAGTVGQPLVFTDVTVVADGAACDPGERGEIVVDGPTVTPGYLNGDDDAFSDHGFRTSDIGYRDADGHLWVEGRVDDQIVTGGENVDASTVADTIREHPAVEDAAVVGLPDEEWGQRVAALVVGDVSPTAVRDHCAERLAPYEVPKTVRIADALPRTASGTVDRAAVRSHFGTASESNESA</sequence>
<dbReference type="EMBL" id="AY596297">
    <property type="protein sequence ID" value="AAV45825.1"/>
    <property type="molecule type" value="Genomic_DNA"/>
</dbReference>
<dbReference type="SUPFAM" id="SSF56801">
    <property type="entry name" value="Acetyl-CoA synthetase-like"/>
    <property type="match status" value="1"/>
</dbReference>
<dbReference type="Gene3D" id="3.30.300.30">
    <property type="match status" value="1"/>
</dbReference>
<name>Q5V3S7_HALMA</name>
<dbReference type="InterPro" id="IPR042099">
    <property type="entry name" value="ANL_N_sf"/>
</dbReference>
<protein>
    <submittedName>
        <fullName evidence="3">O-succinylbenzoic acid-CoA ligase</fullName>
        <ecNumber evidence="3">6.2.1.26</ecNumber>
    </submittedName>
</protein>
<dbReference type="EnsemblBacteria" id="AAV45825">
    <property type="protein sequence ID" value="AAV45825"/>
    <property type="gene ID" value="rrnAC0843"/>
</dbReference>
<dbReference type="KEGG" id="hma:rrnAC0843"/>
<evidence type="ECO:0000259" key="2">
    <source>
        <dbReference type="Pfam" id="PF13193"/>
    </source>
</evidence>
<reference evidence="3 4" key="1">
    <citation type="journal article" date="2004" name="Genome Res.">
        <title>Genome sequence of Haloarcula marismortui: a halophilic archaeon from the Dead Sea.</title>
        <authorList>
            <person name="Baliga N.S."/>
            <person name="Bonneau R."/>
            <person name="Facciotti M.T."/>
            <person name="Pan M."/>
            <person name="Glusman G."/>
            <person name="Deutsch E.W."/>
            <person name="Shannon P."/>
            <person name="Chiu Y."/>
            <person name="Weng R.S."/>
            <person name="Gan R.R."/>
            <person name="Hung P."/>
            <person name="Date S.V."/>
            <person name="Marcotte E."/>
            <person name="Hood L."/>
            <person name="Ng W.V."/>
        </authorList>
    </citation>
    <scope>NUCLEOTIDE SEQUENCE [LARGE SCALE GENOMIC DNA]</scope>
    <source>
        <strain evidence="4">ATCC 43049 / DSM 3752 / JCM 8966 / VKM B-1809</strain>
    </source>
</reference>
<dbReference type="Pfam" id="PF00501">
    <property type="entry name" value="AMP-binding"/>
    <property type="match status" value="1"/>
</dbReference>
<dbReference type="HOGENOM" id="CLU_000022_59_0_2"/>
<dbReference type="GO" id="GO:0008756">
    <property type="term" value="F:o-succinylbenzoate-CoA ligase activity"/>
    <property type="evidence" value="ECO:0007669"/>
    <property type="project" value="UniProtKB-EC"/>
</dbReference>
<keyword evidence="4" id="KW-1185">Reference proteome</keyword>
<dbReference type="PROSITE" id="PS00455">
    <property type="entry name" value="AMP_BINDING"/>
    <property type="match status" value="1"/>
</dbReference>
<dbReference type="Proteomes" id="UP000001169">
    <property type="component" value="Chromosome I"/>
</dbReference>